<dbReference type="InterPro" id="IPR000683">
    <property type="entry name" value="Gfo/Idh/MocA-like_OxRdtase_N"/>
</dbReference>
<dbReference type="InterPro" id="IPR055170">
    <property type="entry name" value="GFO_IDH_MocA-like_dom"/>
</dbReference>
<dbReference type="Gene3D" id="3.30.360.10">
    <property type="entry name" value="Dihydrodipicolinate Reductase, domain 2"/>
    <property type="match status" value="1"/>
</dbReference>
<evidence type="ECO:0000259" key="3">
    <source>
        <dbReference type="Pfam" id="PF01408"/>
    </source>
</evidence>
<dbReference type="PANTHER" id="PTHR42840">
    <property type="entry name" value="NAD(P)-BINDING ROSSMANN-FOLD SUPERFAMILY PROTEIN-RELATED"/>
    <property type="match status" value="1"/>
</dbReference>
<dbReference type="PANTHER" id="PTHR42840:SF3">
    <property type="entry name" value="BINDING ROSSMANN FOLD OXIDOREDUCTASE, PUTATIVE (AFU_ORTHOLOGUE AFUA_2G10240)-RELATED"/>
    <property type="match status" value="1"/>
</dbReference>
<dbReference type="OrthoDB" id="9793050at2"/>
<sequence>MSAATARLRVGIAGLGRLGKRHAEALAFGTRHVELVAACSPVEAERDFARDSLGVERLYADFDVFIADPDMDAVVLVTPTSLHADQAIAALRAGKHVFIEKPLALNMADCERVLAVAAERLDQVAMVGFVRRFDPSYVSAQASVAGGEIGRPFLVRSQTCDRNDPDGFFVRFAPSSGGIFMDCSVHDIDLARWLLGRPKALRAFATGTIALHPGLADCGDVDNGLAIVEFEGGARAVFYASRTMAHGHETSTEVIGTAGKLLVGEHAARDRIVRSDAHGVRHAVLADFHERFQAAFGAEMAAFVAACRGDAPLTLTLTDAAEATRIGLAITRSLHSGMPEVV</sequence>
<organism evidence="5 6">
    <name type="scientific">Leptothrix cholodnii (strain ATCC 51168 / LMG 8142 / SP-6)</name>
    <name type="common">Leptothrix discophora (strain SP-6)</name>
    <dbReference type="NCBI Taxonomy" id="395495"/>
    <lineage>
        <taxon>Bacteria</taxon>
        <taxon>Pseudomonadati</taxon>
        <taxon>Pseudomonadota</taxon>
        <taxon>Betaproteobacteria</taxon>
        <taxon>Burkholderiales</taxon>
        <taxon>Sphaerotilaceae</taxon>
        <taxon>Leptothrix</taxon>
    </lineage>
</organism>
<dbReference type="STRING" id="395495.Lcho_3282"/>
<dbReference type="GO" id="GO:0000166">
    <property type="term" value="F:nucleotide binding"/>
    <property type="evidence" value="ECO:0007669"/>
    <property type="project" value="InterPro"/>
</dbReference>
<accession>B1Y287</accession>
<dbReference type="RefSeq" id="WP_012348287.1">
    <property type="nucleotide sequence ID" value="NC_010524.1"/>
</dbReference>
<evidence type="ECO:0000313" key="6">
    <source>
        <dbReference type="Proteomes" id="UP000001693"/>
    </source>
</evidence>
<dbReference type="EMBL" id="CP001013">
    <property type="protein sequence ID" value="ACB35540.1"/>
    <property type="molecule type" value="Genomic_DNA"/>
</dbReference>
<protein>
    <submittedName>
        <fullName evidence="5">Oxidoreductase domain protein</fullName>
    </submittedName>
</protein>
<evidence type="ECO:0000259" key="4">
    <source>
        <dbReference type="Pfam" id="PF22725"/>
    </source>
</evidence>
<feature type="domain" description="Gfo/Idh/MocA-like oxidoreductase N-terminal" evidence="3">
    <location>
        <begin position="8"/>
        <end position="128"/>
    </location>
</feature>
<dbReference type="Pfam" id="PF01408">
    <property type="entry name" value="GFO_IDH_MocA"/>
    <property type="match status" value="1"/>
</dbReference>
<dbReference type="SUPFAM" id="SSF51735">
    <property type="entry name" value="NAD(P)-binding Rossmann-fold domains"/>
    <property type="match status" value="1"/>
</dbReference>
<keyword evidence="2" id="KW-0560">Oxidoreductase</keyword>
<keyword evidence="6" id="KW-1185">Reference proteome</keyword>
<evidence type="ECO:0000256" key="1">
    <source>
        <dbReference type="ARBA" id="ARBA00010928"/>
    </source>
</evidence>
<dbReference type="GO" id="GO:0005737">
    <property type="term" value="C:cytoplasm"/>
    <property type="evidence" value="ECO:0007669"/>
    <property type="project" value="TreeGrafter"/>
</dbReference>
<dbReference type="AlphaFoldDB" id="B1Y287"/>
<gene>
    <name evidence="5" type="ordered locus">Lcho_3282</name>
</gene>
<dbReference type="KEGG" id="lch:Lcho_3282"/>
<dbReference type="SUPFAM" id="SSF55347">
    <property type="entry name" value="Glyceraldehyde-3-phosphate dehydrogenase-like, C-terminal domain"/>
    <property type="match status" value="1"/>
</dbReference>
<dbReference type="Gene3D" id="3.40.50.720">
    <property type="entry name" value="NAD(P)-binding Rossmann-like Domain"/>
    <property type="match status" value="1"/>
</dbReference>
<name>B1Y287_LEPCP</name>
<dbReference type="HOGENOM" id="CLU_023194_0_0_4"/>
<dbReference type="eggNOG" id="COG0673">
    <property type="taxonomic scope" value="Bacteria"/>
</dbReference>
<reference evidence="5 6" key="1">
    <citation type="submission" date="2008-03" db="EMBL/GenBank/DDBJ databases">
        <title>Complete sequence of Leptothrix cholodnii SP-6.</title>
        <authorList>
            <consortium name="US DOE Joint Genome Institute"/>
            <person name="Copeland A."/>
            <person name="Lucas S."/>
            <person name="Lapidus A."/>
            <person name="Glavina del Rio T."/>
            <person name="Dalin E."/>
            <person name="Tice H."/>
            <person name="Bruce D."/>
            <person name="Goodwin L."/>
            <person name="Pitluck S."/>
            <person name="Chertkov O."/>
            <person name="Brettin T."/>
            <person name="Detter J.C."/>
            <person name="Han C."/>
            <person name="Kuske C.R."/>
            <person name="Schmutz J."/>
            <person name="Larimer F."/>
            <person name="Land M."/>
            <person name="Hauser L."/>
            <person name="Kyrpides N."/>
            <person name="Lykidis A."/>
            <person name="Emerson D."/>
            <person name="Richardson P."/>
        </authorList>
    </citation>
    <scope>NUCLEOTIDE SEQUENCE [LARGE SCALE GENOMIC DNA]</scope>
    <source>
        <strain evidence="6">ATCC 51168 / LMG 8142 / SP-6</strain>
    </source>
</reference>
<proteinExistence type="inferred from homology"/>
<evidence type="ECO:0000313" key="5">
    <source>
        <dbReference type="EMBL" id="ACB35540.1"/>
    </source>
</evidence>
<dbReference type="GO" id="GO:0016491">
    <property type="term" value="F:oxidoreductase activity"/>
    <property type="evidence" value="ECO:0007669"/>
    <property type="project" value="UniProtKB-KW"/>
</dbReference>
<feature type="domain" description="GFO/IDH/MocA-like oxidoreductase" evidence="4">
    <location>
        <begin position="139"/>
        <end position="261"/>
    </location>
</feature>
<dbReference type="InterPro" id="IPR036291">
    <property type="entry name" value="NAD(P)-bd_dom_sf"/>
</dbReference>
<dbReference type="GO" id="GO:0006740">
    <property type="term" value="P:NADPH regeneration"/>
    <property type="evidence" value="ECO:0007669"/>
    <property type="project" value="TreeGrafter"/>
</dbReference>
<dbReference type="Pfam" id="PF22725">
    <property type="entry name" value="GFO_IDH_MocA_C3"/>
    <property type="match status" value="1"/>
</dbReference>
<evidence type="ECO:0000256" key="2">
    <source>
        <dbReference type="ARBA" id="ARBA00023002"/>
    </source>
</evidence>
<comment type="similarity">
    <text evidence="1">Belongs to the Gfo/Idh/MocA family.</text>
</comment>
<dbReference type="Proteomes" id="UP000001693">
    <property type="component" value="Chromosome"/>
</dbReference>